<proteinExistence type="predicted"/>
<dbReference type="OMA" id="PNDWLGA"/>
<reference evidence="1 2" key="1">
    <citation type="journal article" date="2012" name="Genome Biol.">
        <title>Genome and low-iron response of an oceanic diatom adapted to chronic iron limitation.</title>
        <authorList>
            <person name="Lommer M."/>
            <person name="Specht M."/>
            <person name="Roy A.S."/>
            <person name="Kraemer L."/>
            <person name="Andreson R."/>
            <person name="Gutowska M.A."/>
            <person name="Wolf J."/>
            <person name="Bergner S.V."/>
            <person name="Schilhabel M.B."/>
            <person name="Klostermeier U.C."/>
            <person name="Beiko R.G."/>
            <person name="Rosenstiel P."/>
            <person name="Hippler M."/>
            <person name="Laroche J."/>
        </authorList>
    </citation>
    <scope>NUCLEOTIDE SEQUENCE [LARGE SCALE GENOMIC DNA]</scope>
    <source>
        <strain evidence="1 2">CCMP1005</strain>
    </source>
</reference>
<gene>
    <name evidence="1" type="ORF">THAOC_10509</name>
</gene>
<accession>K0TCV2</accession>
<sequence>MNLLFLSFILGARAFTFDRPPLSSLSSPRTRTARIFDSTTALDNDVSRVEAIAEAKGRIEDSLAGTDKGRSASDSEREEIKSLLRELEDLCTLSEVRVCIAKQVIDVPGGKYRNELYVGGSGADGDEDAWLTAVLDASWSEWDGKFLDSGTGDVSASDGVDYGATTWKVDFETLQISAFGIPLFTQKFKAGTARTWKMTYLDDETRIVRAGKTGRPDDDVIFYMIRGST</sequence>
<name>K0TCV2_THAOC</name>
<evidence type="ECO:0000313" key="1">
    <source>
        <dbReference type="EMBL" id="EJK68322.1"/>
    </source>
</evidence>
<dbReference type="OrthoDB" id="197093at2759"/>
<evidence type="ECO:0000313" key="2">
    <source>
        <dbReference type="Proteomes" id="UP000266841"/>
    </source>
</evidence>
<organism evidence="1 2">
    <name type="scientific">Thalassiosira oceanica</name>
    <name type="common">Marine diatom</name>
    <dbReference type="NCBI Taxonomy" id="159749"/>
    <lineage>
        <taxon>Eukaryota</taxon>
        <taxon>Sar</taxon>
        <taxon>Stramenopiles</taxon>
        <taxon>Ochrophyta</taxon>
        <taxon>Bacillariophyta</taxon>
        <taxon>Coscinodiscophyceae</taxon>
        <taxon>Thalassiosirophycidae</taxon>
        <taxon>Thalassiosirales</taxon>
        <taxon>Thalassiosiraceae</taxon>
        <taxon>Thalassiosira</taxon>
    </lineage>
</organism>
<dbReference type="AlphaFoldDB" id="K0TCV2"/>
<dbReference type="Proteomes" id="UP000266841">
    <property type="component" value="Unassembled WGS sequence"/>
</dbReference>
<keyword evidence="2" id="KW-1185">Reference proteome</keyword>
<dbReference type="eggNOG" id="ENOG502S885">
    <property type="taxonomic scope" value="Eukaryota"/>
</dbReference>
<dbReference type="EMBL" id="AGNL01011552">
    <property type="protein sequence ID" value="EJK68322.1"/>
    <property type="molecule type" value="Genomic_DNA"/>
</dbReference>
<protein>
    <recommendedName>
        <fullName evidence="3">Plastid lipid-associated protein/fibrillin conserved domain-containing protein</fullName>
    </recommendedName>
</protein>
<evidence type="ECO:0008006" key="3">
    <source>
        <dbReference type="Google" id="ProtNLM"/>
    </source>
</evidence>
<comment type="caution">
    <text evidence="1">The sequence shown here is derived from an EMBL/GenBank/DDBJ whole genome shotgun (WGS) entry which is preliminary data.</text>
</comment>